<dbReference type="EC" id="5.2.1.8" evidence="4"/>
<dbReference type="PROSITE" id="PS50198">
    <property type="entry name" value="PPIC_PPIASE_2"/>
    <property type="match status" value="1"/>
</dbReference>
<protein>
    <submittedName>
        <fullName evidence="4">Peptidyl-prolyl cis-trans isomerase, PpiC-type</fullName>
        <ecNumber evidence="4">5.2.1.8</ecNumber>
    </submittedName>
</protein>
<evidence type="ECO:0000313" key="4">
    <source>
        <dbReference type="EMBL" id="AFS78783.1"/>
    </source>
</evidence>
<sequence length="249" mass="28421">MENKVLATVNGIEITEQDVQAFLATLGQQAAMQIQSQPDGISRVVNELVNQNLMYLDAVDKELEQDEVFKEELEKTKKNLLIQYSVNKFLIDISATEDEIVKYYNENKEKFKKSETLRASHILVKEEKQANDILEEINNGLSFEDAAEKYSECPSKDRGGDLGEFSRGSMVPEFEEAAFKAEVGETTKPIQTQFGYHIIKVIDRNEESISLLEEVKEQVKQTVISLKQQESFLNRTNELKQKYGVTINL</sequence>
<evidence type="ECO:0000256" key="1">
    <source>
        <dbReference type="PROSITE-ProRule" id="PRU00278"/>
    </source>
</evidence>
<dbReference type="PATRIC" id="fig|1128398.3.peg.1824"/>
<dbReference type="Pfam" id="PF00639">
    <property type="entry name" value="Rotamase"/>
    <property type="match status" value="1"/>
</dbReference>
<keyword evidence="1 4" id="KW-0413">Isomerase</keyword>
<gene>
    <name evidence="4" type="ordered locus">Curi_c17760</name>
</gene>
<dbReference type="PROSITE" id="PS01096">
    <property type="entry name" value="PPIC_PPIASE_1"/>
    <property type="match status" value="1"/>
</dbReference>
<feature type="coiled-coil region" evidence="2">
    <location>
        <begin position="202"/>
        <end position="229"/>
    </location>
</feature>
<organism evidence="4 5">
    <name type="scientific">Gottschalkia acidurici (strain ATCC 7906 / DSM 604 / BCRC 14475 / CIP 104303 / KCTC 5404 / NCIMB 10678 / 9a)</name>
    <name type="common">Clostridium acidurici</name>
    <dbReference type="NCBI Taxonomy" id="1128398"/>
    <lineage>
        <taxon>Bacteria</taxon>
        <taxon>Bacillati</taxon>
        <taxon>Bacillota</taxon>
        <taxon>Tissierellia</taxon>
        <taxon>Tissierellales</taxon>
        <taxon>Gottschalkiaceae</taxon>
        <taxon>Gottschalkia</taxon>
    </lineage>
</organism>
<evidence type="ECO:0000313" key="5">
    <source>
        <dbReference type="Proteomes" id="UP000006094"/>
    </source>
</evidence>
<evidence type="ECO:0000259" key="3">
    <source>
        <dbReference type="PROSITE" id="PS50198"/>
    </source>
</evidence>
<dbReference type="STRING" id="1128398.Curi_c17760"/>
<dbReference type="OrthoDB" id="14196at2"/>
<keyword evidence="5" id="KW-1185">Reference proteome</keyword>
<dbReference type="PANTHER" id="PTHR47245">
    <property type="entry name" value="PEPTIDYLPROLYL ISOMERASE"/>
    <property type="match status" value="1"/>
</dbReference>
<dbReference type="EMBL" id="CP003326">
    <property type="protein sequence ID" value="AFS78783.1"/>
    <property type="molecule type" value="Genomic_DNA"/>
</dbReference>
<dbReference type="InterPro" id="IPR046357">
    <property type="entry name" value="PPIase_dom_sf"/>
</dbReference>
<dbReference type="GO" id="GO:0003755">
    <property type="term" value="F:peptidyl-prolyl cis-trans isomerase activity"/>
    <property type="evidence" value="ECO:0007669"/>
    <property type="project" value="UniProtKB-KW"/>
</dbReference>
<dbReference type="HOGENOM" id="CLU_034646_1_2_9"/>
<dbReference type="eggNOG" id="COG0760">
    <property type="taxonomic scope" value="Bacteria"/>
</dbReference>
<reference evidence="4 5" key="1">
    <citation type="journal article" date="2012" name="PLoS ONE">
        <title>The purine-utilizing bacterium Clostridium acidurici 9a: a genome-guided metabolic reconsideration.</title>
        <authorList>
            <person name="Hartwich K."/>
            <person name="Poehlein A."/>
            <person name="Daniel R."/>
        </authorList>
    </citation>
    <scope>NUCLEOTIDE SEQUENCE [LARGE SCALE GENOMIC DNA]</scope>
    <source>
        <strain evidence="5">ATCC 7906 / DSM 604 / BCRC 14475 / CIP 104303 / KCTC 5404 / NCIMB 10678 / 9a</strain>
    </source>
</reference>
<dbReference type="Gene3D" id="1.10.8.1040">
    <property type="match status" value="1"/>
</dbReference>
<dbReference type="InterPro" id="IPR050245">
    <property type="entry name" value="PrsA_foldase"/>
</dbReference>
<dbReference type="PANTHER" id="PTHR47245:SF2">
    <property type="entry name" value="PEPTIDYL-PROLYL CIS-TRANS ISOMERASE HP_0175-RELATED"/>
    <property type="match status" value="1"/>
</dbReference>
<proteinExistence type="predicted"/>
<dbReference type="InterPro" id="IPR023058">
    <property type="entry name" value="PPIase_PpiC_CS"/>
</dbReference>
<keyword evidence="1" id="KW-0697">Rotamase</keyword>
<name>K0AYC7_GOTA9</name>
<keyword evidence="2" id="KW-0175">Coiled coil</keyword>
<dbReference type="SUPFAM" id="SSF54534">
    <property type="entry name" value="FKBP-like"/>
    <property type="match status" value="1"/>
</dbReference>
<dbReference type="AlphaFoldDB" id="K0AYC7"/>
<feature type="domain" description="PpiC" evidence="3">
    <location>
        <begin position="114"/>
        <end position="203"/>
    </location>
</feature>
<evidence type="ECO:0000256" key="2">
    <source>
        <dbReference type="SAM" id="Coils"/>
    </source>
</evidence>
<dbReference type="RefSeq" id="WP_014967919.1">
    <property type="nucleotide sequence ID" value="NC_018664.1"/>
</dbReference>
<dbReference type="InterPro" id="IPR027304">
    <property type="entry name" value="Trigger_fact/SurA_dom_sf"/>
</dbReference>
<dbReference type="KEGG" id="cad:Curi_c17760"/>
<accession>K0AYC7</accession>
<dbReference type="Gene3D" id="3.10.50.40">
    <property type="match status" value="1"/>
</dbReference>
<dbReference type="SUPFAM" id="SSF109998">
    <property type="entry name" value="Triger factor/SurA peptide-binding domain-like"/>
    <property type="match status" value="1"/>
</dbReference>
<dbReference type="Proteomes" id="UP000006094">
    <property type="component" value="Chromosome"/>
</dbReference>
<dbReference type="InterPro" id="IPR000297">
    <property type="entry name" value="PPIase_PpiC"/>
</dbReference>